<dbReference type="GO" id="GO:0006355">
    <property type="term" value="P:regulation of DNA-templated transcription"/>
    <property type="evidence" value="ECO:0007669"/>
    <property type="project" value="InterPro"/>
</dbReference>
<dbReference type="GO" id="GO:0003677">
    <property type="term" value="F:DNA binding"/>
    <property type="evidence" value="ECO:0007669"/>
    <property type="project" value="UniProtKB-KW"/>
</dbReference>
<dbReference type="GO" id="GO:0045122">
    <property type="term" value="P:aflatoxin biosynthetic process"/>
    <property type="evidence" value="ECO:0007669"/>
    <property type="project" value="InterPro"/>
</dbReference>
<dbReference type="Proteomes" id="UP001232148">
    <property type="component" value="Unassembled WGS sequence"/>
</dbReference>
<comment type="caution">
    <text evidence="8">The sequence shown here is derived from an EMBL/GenBank/DDBJ whole genome shotgun (WGS) entry which is preliminary data.</text>
</comment>
<dbReference type="InterPro" id="IPR013700">
    <property type="entry name" value="AflR"/>
</dbReference>
<feature type="region of interest" description="Disordered" evidence="6">
    <location>
        <begin position="73"/>
        <end position="92"/>
    </location>
</feature>
<keyword evidence="4" id="KW-0804">Transcription</keyword>
<dbReference type="Pfam" id="PF08493">
    <property type="entry name" value="AflR"/>
    <property type="match status" value="1"/>
</dbReference>
<evidence type="ECO:0000256" key="3">
    <source>
        <dbReference type="ARBA" id="ARBA00023125"/>
    </source>
</evidence>
<feature type="domain" description="Aflatoxin regulatory protein" evidence="7">
    <location>
        <begin position="11"/>
        <end position="74"/>
    </location>
</feature>
<evidence type="ECO:0000256" key="4">
    <source>
        <dbReference type="ARBA" id="ARBA00023163"/>
    </source>
</evidence>
<evidence type="ECO:0000256" key="1">
    <source>
        <dbReference type="ARBA" id="ARBA00022723"/>
    </source>
</evidence>
<evidence type="ECO:0000256" key="6">
    <source>
        <dbReference type="SAM" id="MobiDB-lite"/>
    </source>
</evidence>
<evidence type="ECO:0000256" key="5">
    <source>
        <dbReference type="ARBA" id="ARBA00023242"/>
    </source>
</evidence>
<sequence length="190" mass="21133">MDTRDRSSLQPPDVAVDCVLSATHEASCAVRRLLDCPCHAKPQRQLLQAVICAEIITSYQRIINTYDRDRNRRSTVDLGRGNNTLPDQAQHPKNNSLLNRAPIFIGNYKIEDRIETILIGQVLRKRLQALEELMGEVFLFVGQTEEMKGVKNGIESFLGVQLSTFKYGLAILQRDEGGIGVGAPIKEAGT</sequence>
<keyword evidence="5" id="KW-0539">Nucleus</keyword>
<accession>A0AAD9H9G0</accession>
<keyword evidence="2" id="KW-0805">Transcription regulation</keyword>
<dbReference type="AlphaFoldDB" id="A0AAD9H9G0"/>
<keyword evidence="3" id="KW-0238">DNA-binding</keyword>
<organism evidence="8 9">
    <name type="scientific">Colletotrichum zoysiae</name>
    <dbReference type="NCBI Taxonomy" id="1216348"/>
    <lineage>
        <taxon>Eukaryota</taxon>
        <taxon>Fungi</taxon>
        <taxon>Dikarya</taxon>
        <taxon>Ascomycota</taxon>
        <taxon>Pezizomycotina</taxon>
        <taxon>Sordariomycetes</taxon>
        <taxon>Hypocreomycetidae</taxon>
        <taxon>Glomerellales</taxon>
        <taxon>Glomerellaceae</taxon>
        <taxon>Colletotrichum</taxon>
        <taxon>Colletotrichum graminicola species complex</taxon>
    </lineage>
</organism>
<evidence type="ECO:0000313" key="8">
    <source>
        <dbReference type="EMBL" id="KAK2024886.1"/>
    </source>
</evidence>
<keyword evidence="1" id="KW-0479">Metal-binding</keyword>
<gene>
    <name evidence="8" type="ORF">LX32DRAFT_643200</name>
</gene>
<feature type="compositionally biased region" description="Polar residues" evidence="6">
    <location>
        <begin position="81"/>
        <end position="92"/>
    </location>
</feature>
<dbReference type="EMBL" id="MU842951">
    <property type="protein sequence ID" value="KAK2024886.1"/>
    <property type="molecule type" value="Genomic_DNA"/>
</dbReference>
<dbReference type="GO" id="GO:0046872">
    <property type="term" value="F:metal ion binding"/>
    <property type="evidence" value="ECO:0007669"/>
    <property type="project" value="UniProtKB-KW"/>
</dbReference>
<dbReference type="GO" id="GO:0005634">
    <property type="term" value="C:nucleus"/>
    <property type="evidence" value="ECO:0007669"/>
    <property type="project" value="InterPro"/>
</dbReference>
<evidence type="ECO:0000256" key="2">
    <source>
        <dbReference type="ARBA" id="ARBA00023015"/>
    </source>
</evidence>
<reference evidence="8" key="1">
    <citation type="submission" date="2021-06" db="EMBL/GenBank/DDBJ databases">
        <title>Comparative genomics, transcriptomics and evolutionary studies reveal genomic signatures of adaptation to plant cell wall in hemibiotrophic fungi.</title>
        <authorList>
            <consortium name="DOE Joint Genome Institute"/>
            <person name="Baroncelli R."/>
            <person name="Diaz J.F."/>
            <person name="Benocci T."/>
            <person name="Peng M."/>
            <person name="Battaglia E."/>
            <person name="Haridas S."/>
            <person name="Andreopoulos W."/>
            <person name="Labutti K."/>
            <person name="Pangilinan J."/>
            <person name="Floch G.L."/>
            <person name="Makela M.R."/>
            <person name="Henrissat B."/>
            <person name="Grigoriev I.V."/>
            <person name="Crouch J.A."/>
            <person name="De Vries R.P."/>
            <person name="Sukno S.A."/>
            <person name="Thon M.R."/>
        </authorList>
    </citation>
    <scope>NUCLEOTIDE SEQUENCE</scope>
    <source>
        <strain evidence="8">MAFF235873</strain>
    </source>
</reference>
<evidence type="ECO:0000313" key="9">
    <source>
        <dbReference type="Proteomes" id="UP001232148"/>
    </source>
</evidence>
<evidence type="ECO:0000259" key="7">
    <source>
        <dbReference type="Pfam" id="PF08493"/>
    </source>
</evidence>
<keyword evidence="9" id="KW-1185">Reference proteome</keyword>
<protein>
    <recommendedName>
        <fullName evidence="7">Aflatoxin regulatory protein domain-containing protein</fullName>
    </recommendedName>
</protein>
<proteinExistence type="predicted"/>
<name>A0AAD9H9G0_9PEZI</name>